<dbReference type="AlphaFoldDB" id="T1IQ87"/>
<dbReference type="PANTHER" id="PTHR47027:SF30">
    <property type="entry name" value="THAP-TYPE DOMAIN-CONTAINING PROTEIN"/>
    <property type="match status" value="1"/>
</dbReference>
<name>T1IQ87_STRMM</name>
<dbReference type="Gene3D" id="3.30.70.270">
    <property type="match status" value="1"/>
</dbReference>
<proteinExistence type="predicted"/>
<dbReference type="PROSITE" id="PS50878">
    <property type="entry name" value="RT_POL"/>
    <property type="match status" value="1"/>
</dbReference>
<dbReference type="PANTHER" id="PTHR47027">
    <property type="entry name" value="REVERSE TRANSCRIPTASE DOMAIN-CONTAINING PROTEIN"/>
    <property type="match status" value="1"/>
</dbReference>
<feature type="domain" description="Reverse transcriptase" evidence="1">
    <location>
        <begin position="6"/>
        <end position="273"/>
    </location>
</feature>
<dbReference type="HOGENOM" id="CLU_1024141_0_0_1"/>
<dbReference type="STRING" id="126957.T1IQ87"/>
<dbReference type="PhylomeDB" id="T1IQ87"/>
<dbReference type="Proteomes" id="UP000014500">
    <property type="component" value="Unassembled WGS sequence"/>
</dbReference>
<protein>
    <recommendedName>
        <fullName evidence="1">Reverse transcriptase domain-containing protein</fullName>
    </recommendedName>
</protein>
<evidence type="ECO:0000313" key="2">
    <source>
        <dbReference type="EnsemblMetazoa" id="SMAR003197-PA"/>
    </source>
</evidence>
<dbReference type="SUPFAM" id="SSF56672">
    <property type="entry name" value="DNA/RNA polymerases"/>
    <property type="match status" value="1"/>
</dbReference>
<organism evidence="2 3">
    <name type="scientific">Strigamia maritima</name>
    <name type="common">European centipede</name>
    <name type="synonym">Geophilus maritimus</name>
    <dbReference type="NCBI Taxonomy" id="126957"/>
    <lineage>
        <taxon>Eukaryota</taxon>
        <taxon>Metazoa</taxon>
        <taxon>Ecdysozoa</taxon>
        <taxon>Arthropoda</taxon>
        <taxon>Myriapoda</taxon>
        <taxon>Chilopoda</taxon>
        <taxon>Pleurostigmophora</taxon>
        <taxon>Geophilomorpha</taxon>
        <taxon>Linotaeniidae</taxon>
        <taxon>Strigamia</taxon>
    </lineage>
</organism>
<evidence type="ECO:0000259" key="1">
    <source>
        <dbReference type="PROSITE" id="PS50878"/>
    </source>
</evidence>
<dbReference type="Pfam" id="PF00078">
    <property type="entry name" value="RVT_1"/>
    <property type="match status" value="1"/>
</dbReference>
<reference evidence="2" key="2">
    <citation type="submission" date="2015-02" db="UniProtKB">
        <authorList>
            <consortium name="EnsemblMetazoa"/>
        </authorList>
    </citation>
    <scope>IDENTIFICATION</scope>
</reference>
<keyword evidence="3" id="KW-1185">Reference proteome</keyword>
<dbReference type="InterPro" id="IPR043128">
    <property type="entry name" value="Rev_trsase/Diguanyl_cyclase"/>
</dbReference>
<dbReference type="CDD" id="cd01650">
    <property type="entry name" value="RT_nLTR_like"/>
    <property type="match status" value="1"/>
</dbReference>
<evidence type="ECO:0000313" key="3">
    <source>
        <dbReference type="Proteomes" id="UP000014500"/>
    </source>
</evidence>
<reference evidence="3" key="1">
    <citation type="submission" date="2011-05" db="EMBL/GenBank/DDBJ databases">
        <authorList>
            <person name="Richards S.R."/>
            <person name="Qu J."/>
            <person name="Jiang H."/>
            <person name="Jhangiani S.N."/>
            <person name="Agravi P."/>
            <person name="Goodspeed R."/>
            <person name="Gross S."/>
            <person name="Mandapat C."/>
            <person name="Jackson L."/>
            <person name="Mathew T."/>
            <person name="Pu L."/>
            <person name="Thornton R."/>
            <person name="Saada N."/>
            <person name="Wilczek-Boney K.B."/>
            <person name="Lee S."/>
            <person name="Kovar C."/>
            <person name="Wu Y."/>
            <person name="Scherer S.E."/>
            <person name="Worley K.C."/>
            <person name="Muzny D.M."/>
            <person name="Gibbs R."/>
        </authorList>
    </citation>
    <scope>NUCLEOTIDE SEQUENCE</scope>
    <source>
        <strain evidence="3">Brora</strain>
    </source>
</reference>
<dbReference type="InterPro" id="IPR000477">
    <property type="entry name" value="RT_dom"/>
</dbReference>
<dbReference type="EMBL" id="AFFK01018249">
    <property type="status" value="NOT_ANNOTATED_CDS"/>
    <property type="molecule type" value="Genomic_DNA"/>
</dbReference>
<dbReference type="OMA" id="XGDEARE"/>
<sequence length="287" mass="33703">MCWLTCAYDNNRWPDEWREGIIIPIFKAGEVKETKNYREITLLNTGYKMVTAMMAARLSEWLEKEKKLTENQAGFRRGYSSRDNIFTLNTLIENRKKKRWKTLYLKTAFDRVNRRLLMEKLWSLGVTSRMLRKIEEIYRETRNVVAKSSPHSSFPRVRQDCPLSPSLFAVFINDIERNWETRKIGGTELGKDKVFCLKFADDIAVIAEAREDLQDMIPDLERYIRKNKLEVNISKSQIVVFRNGGRLSKRDTSKFGEKDLLVVNQYKYLGYIFTATNSPTEHLTSES</sequence>
<dbReference type="InterPro" id="IPR043502">
    <property type="entry name" value="DNA/RNA_pol_sf"/>
</dbReference>
<dbReference type="eggNOG" id="KOG1075">
    <property type="taxonomic scope" value="Eukaryota"/>
</dbReference>
<dbReference type="EnsemblMetazoa" id="SMAR003197-RA">
    <property type="protein sequence ID" value="SMAR003197-PA"/>
    <property type="gene ID" value="SMAR003197"/>
</dbReference>
<accession>T1IQ87</accession>
<dbReference type="GO" id="GO:0071897">
    <property type="term" value="P:DNA biosynthetic process"/>
    <property type="evidence" value="ECO:0007669"/>
    <property type="project" value="UniProtKB-ARBA"/>
</dbReference>